<dbReference type="PANTHER" id="PTHR46312:SF2">
    <property type="entry name" value="NUCLEOTIDE-BINDING OLIGOMERIZATION DOMAIN-CONTAINING PROTEIN 2-LIKE"/>
    <property type="match status" value="1"/>
</dbReference>
<organism evidence="2 3">
    <name type="scientific">Hyalella azteca</name>
    <name type="common">Amphipod</name>
    <dbReference type="NCBI Taxonomy" id="294128"/>
    <lineage>
        <taxon>Eukaryota</taxon>
        <taxon>Metazoa</taxon>
        <taxon>Ecdysozoa</taxon>
        <taxon>Arthropoda</taxon>
        <taxon>Crustacea</taxon>
        <taxon>Multicrustacea</taxon>
        <taxon>Malacostraca</taxon>
        <taxon>Eumalacostraca</taxon>
        <taxon>Peracarida</taxon>
        <taxon>Amphipoda</taxon>
        <taxon>Senticaudata</taxon>
        <taxon>Talitrida</taxon>
        <taxon>Talitroidea</taxon>
        <taxon>Hyalellidae</taxon>
        <taxon>Hyalella</taxon>
    </lineage>
</organism>
<dbReference type="InterPro" id="IPR007111">
    <property type="entry name" value="NACHT_NTPase"/>
</dbReference>
<dbReference type="RefSeq" id="XP_018024526.1">
    <property type="nucleotide sequence ID" value="XM_018169037.2"/>
</dbReference>
<accession>A0A8B7PGU1</accession>
<dbReference type="OrthoDB" id="10071976at2759"/>
<dbReference type="AlphaFoldDB" id="A0A8B7PGU1"/>
<feature type="domain" description="NACHT" evidence="1">
    <location>
        <begin position="443"/>
        <end position="563"/>
    </location>
</feature>
<dbReference type="Proteomes" id="UP000694843">
    <property type="component" value="Unplaced"/>
</dbReference>
<dbReference type="Gene3D" id="3.40.50.300">
    <property type="entry name" value="P-loop containing nucleotide triphosphate hydrolases"/>
    <property type="match status" value="1"/>
</dbReference>
<dbReference type="InterPro" id="IPR027417">
    <property type="entry name" value="P-loop_NTPase"/>
</dbReference>
<evidence type="ECO:0000259" key="1">
    <source>
        <dbReference type="PROSITE" id="PS50837"/>
    </source>
</evidence>
<dbReference type="KEGG" id="hazt:108680249"/>
<reference evidence="3" key="1">
    <citation type="submission" date="2025-08" db="UniProtKB">
        <authorList>
            <consortium name="RefSeq"/>
        </authorList>
    </citation>
    <scope>IDENTIFICATION</scope>
    <source>
        <tissue evidence="3">Whole organism</tissue>
    </source>
</reference>
<sequence>MSAEDKESDESAVTRQERTTRLGICVRTPTTIMHDDNNEEEFQTLLNVPSLLPSPERVHSLSVGSRPNVTRNAKLKHSASVDSTSTSGICIPMENLNLLPKNHPQTRLECTSENNEEEIQPLLHSTHSTALYFSAEAAGCAANSLHVEACDLSSTSVNSSASDVGVFFDSSTEDSDTSNVSPHRLQLEKNSKFSRPQIHYENETEKKVAYEVNSIEFDPFPRRRSSLKPSYISNLSQRRKNPTNFARAAHLNEKFTANKEEQLIKPKLKPSKSLWLLQKDTQQKTRRVSEITIPSIAINDQFVTGKGQDFNGETTPVKRKNSRIEGFLKLSPKITRGVHAMSRKRKKSAACEQKTEIPLNVPSISTLLDTARIIEDDFRKSARAELKGLYSDLCVPLPLHWLKEERPIRISDIYVEPDLTFNRRVVKVEDLFIVQPNRSCKNPLIVIKGQPGGGKTALCQFLIHSWCVNEGKIQTLADFDVLLMVECRYVSVELMSSLRNIYLKNSINKLPKTEDDDYLLELLNNPKTLIILDGFDECQESCRNLLINIRKKLRDARVIVSTRLSGIRDIEEALNLDLSYDSIELLLTLFDEEKFVKLVINISRMYGMNDQQQFALLDNVDDNFDDLKSVLNVPLHVVLYLMLWIHQPAILGTVKNVIDVFDGVMALMRHQLLSISTAGENKLLERKDEAQKYLMEVGRVSLRCIQDRKFYFTNTECNEVKPHCETCHLNPDTALRVIMADAASPFMKNVKIFFHVTLMEHVAASFLDFNISMTRSGIFQTLMNVSVKNVTENSCASCMPLTFTPKATMTNSGTRNYQLDSTISHLVRIACKNNHKTFKMGEELAIYFSLTSNRNLVTLSNIMPHLQEEDHPFKQGLRKGLSNQSLPNPIHNWNLKHVVNLIKNGALKPTVKVKFSVEHNKNWGPIVNELVNLGSKPIIKVVLADTVQMKALNDALEVIENPSIPKLYLHFGFIEAGINELVKLWPFPKTMHIVSPAGSYTIEAYLACVALANAMGKDQIKSIRFTGSDSSYILSLLEKSLPKIKINFQLANRDAAHFEIFLNPRTVDAS</sequence>
<dbReference type="PANTHER" id="PTHR46312">
    <property type="entry name" value="NACHT DOMAIN-CONTAINING PROTEIN"/>
    <property type="match status" value="1"/>
</dbReference>
<dbReference type="GeneID" id="108680249"/>
<dbReference type="SUPFAM" id="SSF52540">
    <property type="entry name" value="P-loop containing nucleoside triphosphate hydrolases"/>
    <property type="match status" value="1"/>
</dbReference>
<evidence type="ECO:0000313" key="3">
    <source>
        <dbReference type="RefSeq" id="XP_018024526.1"/>
    </source>
</evidence>
<proteinExistence type="predicted"/>
<name>A0A8B7PGU1_HYAAZ</name>
<gene>
    <name evidence="3" type="primary">LOC108680249</name>
</gene>
<keyword evidence="2" id="KW-1185">Reference proteome</keyword>
<evidence type="ECO:0000313" key="2">
    <source>
        <dbReference type="Proteomes" id="UP000694843"/>
    </source>
</evidence>
<dbReference type="PROSITE" id="PS50837">
    <property type="entry name" value="NACHT"/>
    <property type="match status" value="1"/>
</dbReference>
<dbReference type="Pfam" id="PF05729">
    <property type="entry name" value="NACHT"/>
    <property type="match status" value="1"/>
</dbReference>
<protein>
    <submittedName>
        <fullName evidence="3">Uncharacterized protein LOC108680249</fullName>
    </submittedName>
</protein>